<reference evidence="6 7" key="1">
    <citation type="submission" date="2019-12" db="EMBL/GenBank/DDBJ databases">
        <authorList>
            <person name="Li C."/>
            <person name="Zhao J."/>
        </authorList>
    </citation>
    <scope>NUCLEOTIDE SEQUENCE [LARGE SCALE GENOMIC DNA]</scope>
    <source>
        <strain evidence="6 7">NEAU-DD11</strain>
    </source>
</reference>
<evidence type="ECO:0000313" key="6">
    <source>
        <dbReference type="EMBL" id="MVW58530.1"/>
    </source>
</evidence>
<dbReference type="EC" id="2.7.13.3" evidence="2"/>
<dbReference type="Proteomes" id="UP000443353">
    <property type="component" value="Unassembled WGS sequence"/>
</dbReference>
<evidence type="ECO:0000256" key="4">
    <source>
        <dbReference type="SAM" id="Coils"/>
    </source>
</evidence>
<comment type="catalytic activity">
    <reaction evidence="1">
        <text>ATP + protein L-histidine = ADP + protein N-phospho-L-histidine.</text>
        <dbReference type="EC" id="2.7.13.3"/>
    </reaction>
</comment>
<gene>
    <name evidence="6" type="ORF">GPY61_01150</name>
</gene>
<dbReference type="SMART" id="SM00388">
    <property type="entry name" value="HisKA"/>
    <property type="match status" value="1"/>
</dbReference>
<keyword evidence="4" id="KW-0175">Coiled coil</keyword>
<evidence type="ECO:0000259" key="5">
    <source>
        <dbReference type="PROSITE" id="PS50109"/>
    </source>
</evidence>
<dbReference type="InterPro" id="IPR035965">
    <property type="entry name" value="PAS-like_dom_sf"/>
</dbReference>
<dbReference type="Pfam" id="PF02518">
    <property type="entry name" value="HATPase_c"/>
    <property type="match status" value="1"/>
</dbReference>
<accession>A0A7X3FV29</accession>
<dbReference type="SMART" id="SM00091">
    <property type="entry name" value="PAS"/>
    <property type="match status" value="2"/>
</dbReference>
<dbReference type="InterPro" id="IPR005467">
    <property type="entry name" value="His_kinase_dom"/>
</dbReference>
<dbReference type="Gene3D" id="3.30.450.20">
    <property type="entry name" value="PAS domain"/>
    <property type="match status" value="2"/>
</dbReference>
<dbReference type="PANTHER" id="PTHR43065:SF50">
    <property type="entry name" value="HISTIDINE KINASE"/>
    <property type="match status" value="1"/>
</dbReference>
<dbReference type="PROSITE" id="PS50109">
    <property type="entry name" value="HIS_KIN"/>
    <property type="match status" value="1"/>
</dbReference>
<dbReference type="InterPro" id="IPR000014">
    <property type="entry name" value="PAS"/>
</dbReference>
<comment type="caution">
    <text evidence="6">The sequence shown here is derived from an EMBL/GenBank/DDBJ whole genome shotgun (WGS) entry which is preliminary data.</text>
</comment>
<dbReference type="SUPFAM" id="SSF55874">
    <property type="entry name" value="ATPase domain of HSP90 chaperone/DNA topoisomerase II/histidine kinase"/>
    <property type="match status" value="1"/>
</dbReference>
<organism evidence="6 7">
    <name type="scientific">Massilia cellulosiltytica</name>
    <dbReference type="NCBI Taxonomy" id="2683234"/>
    <lineage>
        <taxon>Bacteria</taxon>
        <taxon>Pseudomonadati</taxon>
        <taxon>Pseudomonadota</taxon>
        <taxon>Betaproteobacteria</taxon>
        <taxon>Burkholderiales</taxon>
        <taxon>Oxalobacteraceae</taxon>
        <taxon>Telluria group</taxon>
        <taxon>Massilia</taxon>
    </lineage>
</organism>
<keyword evidence="3" id="KW-0597">Phosphoprotein</keyword>
<dbReference type="PANTHER" id="PTHR43065">
    <property type="entry name" value="SENSOR HISTIDINE KINASE"/>
    <property type="match status" value="1"/>
</dbReference>
<name>A0A7X3FV29_9BURK</name>
<proteinExistence type="predicted"/>
<dbReference type="InterPro" id="IPR004358">
    <property type="entry name" value="Sig_transdc_His_kin-like_C"/>
</dbReference>
<dbReference type="InterPro" id="IPR003594">
    <property type="entry name" value="HATPase_dom"/>
</dbReference>
<evidence type="ECO:0000256" key="3">
    <source>
        <dbReference type="ARBA" id="ARBA00022553"/>
    </source>
</evidence>
<protein>
    <recommendedName>
        <fullName evidence="2">histidine kinase</fullName>
        <ecNumber evidence="2">2.7.13.3</ecNumber>
    </recommendedName>
</protein>
<feature type="domain" description="Histidine kinase" evidence="5">
    <location>
        <begin position="307"/>
        <end position="549"/>
    </location>
</feature>
<dbReference type="Pfam" id="PF12860">
    <property type="entry name" value="PAS_7"/>
    <property type="match status" value="1"/>
</dbReference>
<keyword evidence="7" id="KW-1185">Reference proteome</keyword>
<evidence type="ECO:0000256" key="2">
    <source>
        <dbReference type="ARBA" id="ARBA00012438"/>
    </source>
</evidence>
<dbReference type="Gene3D" id="1.10.287.130">
    <property type="match status" value="1"/>
</dbReference>
<dbReference type="CDD" id="cd16943">
    <property type="entry name" value="HATPase_AtoS-like"/>
    <property type="match status" value="1"/>
</dbReference>
<dbReference type="RefSeq" id="WP_160406627.1">
    <property type="nucleotide sequence ID" value="NZ_WSES01000001.1"/>
</dbReference>
<dbReference type="SMART" id="SM00387">
    <property type="entry name" value="HATPase_c"/>
    <property type="match status" value="1"/>
</dbReference>
<evidence type="ECO:0000256" key="1">
    <source>
        <dbReference type="ARBA" id="ARBA00000085"/>
    </source>
</evidence>
<dbReference type="AlphaFoldDB" id="A0A7X3FV29"/>
<dbReference type="InterPro" id="IPR036890">
    <property type="entry name" value="HATPase_C_sf"/>
</dbReference>
<dbReference type="GO" id="GO:0000155">
    <property type="term" value="F:phosphorelay sensor kinase activity"/>
    <property type="evidence" value="ECO:0007669"/>
    <property type="project" value="InterPro"/>
</dbReference>
<dbReference type="Pfam" id="PF13188">
    <property type="entry name" value="PAS_8"/>
    <property type="match status" value="1"/>
</dbReference>
<sequence>MNLHQLMVDHSPHMVMLVDPADLRILVANRKVEQTLGYAAAQLRDMLITDIESSLQDVFYWEEVRGGQYLGFEAQEGEYLCADTSLLTVMKSVDVLHDGDRPLLLVRAQDCRHERQVEALLEQTLAQLRTTLESTADGILVVDWHGKITSMNRLFSAMWEIPAALLQAGDDDGIVEYIAGQVEQGDLIRSQLRQVADTTETQDLFRLKNGRFFECRSRPQFLGERIIGRVFGYTDVTERHRAEEALRESRDLLESKVRERTRALQEANATLEKEKARQAELIKKLGEAQSQLLQSEKMASIGVLAAGVAHEINNPIGFVNSNLGSLQRYAQAMLRLLDSYAALEGAFSPEDRAGIARVKDEVDAEYLREDLEPLLRESLDGIDRVRRIVQDMKDFSHVDGGDLQYADIEAGLNSTLNVVWNEIKYKAEVTKEYGSIPQIECYPSQLNQVFMNLLVNAAHAIEKHGRITLRTGHDEKHVWIEVEDTGTGIPEDRLGRIFEPFFTTKPVGKGTGLGLSLSYGIVQKHGGRFEVQSEVGKGTLFRVVLPRFQPVPEAGVVI</sequence>
<dbReference type="SUPFAM" id="SSF55785">
    <property type="entry name" value="PYP-like sensor domain (PAS domain)"/>
    <property type="match status" value="2"/>
</dbReference>
<feature type="coiled-coil region" evidence="4">
    <location>
        <begin position="239"/>
        <end position="291"/>
    </location>
</feature>
<dbReference type="PRINTS" id="PR00344">
    <property type="entry name" value="BCTRLSENSOR"/>
</dbReference>
<evidence type="ECO:0000313" key="7">
    <source>
        <dbReference type="Proteomes" id="UP000443353"/>
    </source>
</evidence>
<dbReference type="Gene3D" id="3.30.565.10">
    <property type="entry name" value="Histidine kinase-like ATPase, C-terminal domain"/>
    <property type="match status" value="1"/>
</dbReference>
<dbReference type="EMBL" id="WSES01000001">
    <property type="protein sequence ID" value="MVW58530.1"/>
    <property type="molecule type" value="Genomic_DNA"/>
</dbReference>
<dbReference type="InterPro" id="IPR003661">
    <property type="entry name" value="HisK_dim/P_dom"/>
</dbReference>